<dbReference type="RefSeq" id="XP_075092131.1">
    <property type="nucleotide sequence ID" value="XM_075236030.1"/>
</dbReference>
<reference evidence="2" key="2">
    <citation type="submission" date="2025-08" db="UniProtKB">
        <authorList>
            <consortium name="RefSeq"/>
        </authorList>
    </citation>
    <scope>IDENTIFICATION</scope>
    <source>
        <tissue evidence="2">Leaf</tissue>
    </source>
</reference>
<accession>A0AC58T4G9</accession>
<proteinExistence type="predicted"/>
<dbReference type="Proteomes" id="UP000790787">
    <property type="component" value="Chromosome 18"/>
</dbReference>
<evidence type="ECO:0000313" key="2">
    <source>
        <dbReference type="RefSeq" id="XP_075092131.1"/>
    </source>
</evidence>
<evidence type="ECO:0000313" key="1">
    <source>
        <dbReference type="Proteomes" id="UP000790787"/>
    </source>
</evidence>
<organism evidence="1 2">
    <name type="scientific">Nicotiana tabacum</name>
    <name type="common">Common tobacco</name>
    <dbReference type="NCBI Taxonomy" id="4097"/>
    <lineage>
        <taxon>Eukaryota</taxon>
        <taxon>Viridiplantae</taxon>
        <taxon>Streptophyta</taxon>
        <taxon>Embryophyta</taxon>
        <taxon>Tracheophyta</taxon>
        <taxon>Spermatophyta</taxon>
        <taxon>Magnoliopsida</taxon>
        <taxon>eudicotyledons</taxon>
        <taxon>Gunneridae</taxon>
        <taxon>Pentapetalae</taxon>
        <taxon>asterids</taxon>
        <taxon>lamiids</taxon>
        <taxon>Solanales</taxon>
        <taxon>Solanaceae</taxon>
        <taxon>Nicotianoideae</taxon>
        <taxon>Nicotianeae</taxon>
        <taxon>Nicotiana</taxon>
    </lineage>
</organism>
<reference evidence="1" key="1">
    <citation type="journal article" date="2014" name="Nat. Commun.">
        <title>The tobacco genome sequence and its comparison with those of tomato and potato.</title>
        <authorList>
            <person name="Sierro N."/>
            <person name="Battey J.N."/>
            <person name="Ouadi S."/>
            <person name="Bakaher N."/>
            <person name="Bovet L."/>
            <person name="Willig A."/>
            <person name="Goepfert S."/>
            <person name="Peitsch M.C."/>
            <person name="Ivanov N.V."/>
        </authorList>
    </citation>
    <scope>NUCLEOTIDE SEQUENCE [LARGE SCALE GENOMIC DNA]</scope>
</reference>
<name>A0AC58T4G9_TOBAC</name>
<sequence length="389" mass="44828">MQPLSVQVMDPIFLDHFPLCIELGRPGNKCRKAFRFMNYIAEDPNFTKVVEGSWRQTNNAHYMKEIWEKLKHVKNAIKELNVKEFNGVTKRIKDIRGKLKNVQEDMRTPNHPHELFEAEKELRIQLEKWDLIEESIYKQKSRVQWLKLGDSNSAYFFASIKNMRAQNHIKTLMSTEESMLQTDKGIEEEILKFYKQLLGNANTTMPTIQPNIMRTCPILNIRQQQALIRPFDKREVYQVLIGLNFSETFVKWIITCVQTISYSIVVNGKVSTPFAAKRGVRPLKTLKNNPDFNYHPRCAKLNLVQLGFADDLLLFCWGDVISAKLLYACFDNFSKASGLVANQGKSYVYFGGVAPNIQQEILQTLGFQASTLPFRYLGVSLSSKRLSIG</sequence>
<gene>
    <name evidence="2" type="primary">LOC142172419</name>
</gene>
<protein>
    <submittedName>
        <fullName evidence="2">Uncharacterized protein LOC142172419</fullName>
    </submittedName>
</protein>
<keyword evidence="1" id="KW-1185">Reference proteome</keyword>